<dbReference type="GO" id="GO:0006526">
    <property type="term" value="P:L-arginine biosynthetic process"/>
    <property type="evidence" value="ECO:0007669"/>
    <property type="project" value="UniProtKB-UniRule"/>
</dbReference>
<dbReference type="InterPro" id="IPR035686">
    <property type="entry name" value="CPSase_GATase1"/>
</dbReference>
<dbReference type="NCBIfam" id="NF009475">
    <property type="entry name" value="PRK12838.1"/>
    <property type="match status" value="1"/>
</dbReference>
<evidence type="ECO:0000256" key="10">
    <source>
        <dbReference type="ARBA" id="ARBA00049285"/>
    </source>
</evidence>
<dbReference type="CDD" id="cd01744">
    <property type="entry name" value="GATase1_CPSase"/>
    <property type="match status" value="1"/>
</dbReference>
<evidence type="ECO:0000256" key="1">
    <source>
        <dbReference type="ARBA" id="ARBA00004812"/>
    </source>
</evidence>
<keyword evidence="4 11" id="KW-0436">Ligase</keyword>
<keyword evidence="5 11" id="KW-0547">Nucleotide-binding</keyword>
<dbReference type="PRINTS" id="PR00096">
    <property type="entry name" value="GATASE"/>
</dbReference>
<evidence type="ECO:0000313" key="14">
    <source>
        <dbReference type="Proteomes" id="UP000190105"/>
    </source>
</evidence>
<dbReference type="SUPFAM" id="SSF52317">
    <property type="entry name" value="Class I glutamine amidotransferase-like"/>
    <property type="match status" value="1"/>
</dbReference>
<keyword evidence="11" id="KW-0028">Amino-acid biosynthesis</keyword>
<accession>A0A1T4WLZ1</accession>
<dbReference type="PRINTS" id="PR00099">
    <property type="entry name" value="CPSGATASE"/>
</dbReference>
<feature type="binding site" evidence="11">
    <location>
        <position position="266"/>
    </location>
    <ligand>
        <name>L-glutamine</name>
        <dbReference type="ChEBI" id="CHEBI:58359"/>
    </ligand>
</feature>
<dbReference type="Pfam" id="PF00117">
    <property type="entry name" value="GATase"/>
    <property type="match status" value="1"/>
</dbReference>
<dbReference type="AlphaFoldDB" id="A0A1T4WLZ1"/>
<dbReference type="InterPro" id="IPR036480">
    <property type="entry name" value="CarbP_synth_ssu_N_sf"/>
</dbReference>
<feature type="binding site" evidence="11">
    <location>
        <position position="235"/>
    </location>
    <ligand>
        <name>L-glutamine</name>
        <dbReference type="ChEBI" id="CHEBI:58359"/>
    </ligand>
</feature>
<feature type="binding site" evidence="11">
    <location>
        <position position="263"/>
    </location>
    <ligand>
        <name>L-glutamine</name>
        <dbReference type="ChEBI" id="CHEBI:58359"/>
    </ligand>
</feature>
<comment type="catalytic activity">
    <reaction evidence="9 11">
        <text>hydrogencarbonate + L-glutamine + 2 ATP + H2O = carbamoyl phosphate + L-glutamate + 2 ADP + phosphate + 2 H(+)</text>
        <dbReference type="Rhea" id="RHEA:18633"/>
        <dbReference type="ChEBI" id="CHEBI:15377"/>
        <dbReference type="ChEBI" id="CHEBI:15378"/>
        <dbReference type="ChEBI" id="CHEBI:17544"/>
        <dbReference type="ChEBI" id="CHEBI:29985"/>
        <dbReference type="ChEBI" id="CHEBI:30616"/>
        <dbReference type="ChEBI" id="CHEBI:43474"/>
        <dbReference type="ChEBI" id="CHEBI:58228"/>
        <dbReference type="ChEBI" id="CHEBI:58359"/>
        <dbReference type="ChEBI" id="CHEBI:456216"/>
        <dbReference type="EC" id="6.3.5.5"/>
    </reaction>
</comment>
<proteinExistence type="inferred from homology"/>
<dbReference type="PRINTS" id="PR00097">
    <property type="entry name" value="ANTSNTHASEII"/>
</dbReference>
<gene>
    <name evidence="11" type="primary">carA</name>
    <name evidence="13" type="ORF">SAMN05443428_102118</name>
</gene>
<dbReference type="PROSITE" id="PS51273">
    <property type="entry name" value="GATASE_TYPE_1"/>
    <property type="match status" value="1"/>
</dbReference>
<keyword evidence="6 11" id="KW-0067">ATP-binding</keyword>
<feature type="binding site" evidence="11">
    <location>
        <position position="237"/>
    </location>
    <ligand>
        <name>L-glutamine</name>
        <dbReference type="ChEBI" id="CHEBI:58359"/>
    </ligand>
</feature>
<evidence type="ECO:0000259" key="12">
    <source>
        <dbReference type="SMART" id="SM01097"/>
    </source>
</evidence>
<evidence type="ECO:0000256" key="9">
    <source>
        <dbReference type="ARBA" id="ARBA00048816"/>
    </source>
</evidence>
<dbReference type="InterPro" id="IPR050472">
    <property type="entry name" value="Anth_synth/Amidotransfase"/>
</dbReference>
<feature type="binding site" evidence="11">
    <location>
        <position position="304"/>
    </location>
    <ligand>
        <name>L-glutamine</name>
        <dbReference type="ChEBI" id="CHEBI:58359"/>
    </ligand>
</feature>
<dbReference type="InterPro" id="IPR029062">
    <property type="entry name" value="Class_I_gatase-like"/>
</dbReference>
<comment type="subunit">
    <text evidence="11">Composed of two chains; the small (or glutamine) chain promotes the hydrolysis of glutamine to ammonia, which is used by the large (or ammonia) chain to synthesize carbamoyl phosphate. Tetramer of heterodimers (alpha,beta)4.</text>
</comment>
<dbReference type="InterPro" id="IPR006274">
    <property type="entry name" value="CarbamoylP_synth_ssu"/>
</dbReference>
<feature type="active site" evidence="11">
    <location>
        <position position="349"/>
    </location>
</feature>
<dbReference type="SMART" id="SM01097">
    <property type="entry name" value="CPSase_sm_chain"/>
    <property type="match status" value="1"/>
</dbReference>
<dbReference type="HAMAP" id="MF_01209">
    <property type="entry name" value="CPSase_S_chain"/>
    <property type="match status" value="1"/>
</dbReference>
<feature type="domain" description="Carbamoyl-phosphate synthase small subunit N-terminal" evidence="12">
    <location>
        <begin position="1"/>
        <end position="131"/>
    </location>
</feature>
<dbReference type="UniPathway" id="UPA00070">
    <property type="reaction ID" value="UER00115"/>
</dbReference>
<comment type="pathway">
    <text evidence="2 11">Amino-acid biosynthesis; L-arginine biosynthesis; carbamoyl phosphate from bicarbonate: step 1/1.</text>
</comment>
<keyword evidence="14" id="KW-1185">Reference proteome</keyword>
<dbReference type="GO" id="GO:0006541">
    <property type="term" value="P:glutamine metabolic process"/>
    <property type="evidence" value="ECO:0007669"/>
    <property type="project" value="InterPro"/>
</dbReference>
<keyword evidence="11" id="KW-0055">Arginine biosynthesis</keyword>
<evidence type="ECO:0000313" key="13">
    <source>
        <dbReference type="EMBL" id="SKA78353.1"/>
    </source>
</evidence>
<feature type="region of interest" description="CPSase" evidence="11">
    <location>
        <begin position="1"/>
        <end position="186"/>
    </location>
</feature>
<dbReference type="Proteomes" id="UP000190105">
    <property type="component" value="Unassembled WGS sequence"/>
</dbReference>
<feature type="binding site" evidence="11">
    <location>
        <position position="45"/>
    </location>
    <ligand>
        <name>L-glutamine</name>
        <dbReference type="ChEBI" id="CHEBI:58359"/>
    </ligand>
</feature>
<feature type="binding site" evidence="11">
    <location>
        <position position="306"/>
    </location>
    <ligand>
        <name>L-glutamine</name>
        <dbReference type="ChEBI" id="CHEBI:58359"/>
    </ligand>
</feature>
<evidence type="ECO:0000256" key="3">
    <source>
        <dbReference type="ARBA" id="ARBA00007800"/>
    </source>
</evidence>
<dbReference type="FunFam" id="3.50.30.20:FF:000001">
    <property type="entry name" value="Carbamoyl-phosphate synthase small chain"/>
    <property type="match status" value="1"/>
</dbReference>
<comment type="function">
    <text evidence="11">Small subunit of the glutamine-dependent carbamoyl phosphate synthetase (CPSase). CPSase catalyzes the formation of carbamoyl phosphate from the ammonia moiety of glutamine, carbonate, and phosphate donated by ATP, constituting the first step of 2 biosynthetic pathways, one leading to arginine and/or urea and the other to pyrimidine nucleotides. The small subunit (glutamine amidotransferase) binds and cleaves glutamine to supply the large subunit with the substrate ammonia.</text>
</comment>
<evidence type="ECO:0000256" key="7">
    <source>
        <dbReference type="ARBA" id="ARBA00022962"/>
    </source>
</evidence>
<dbReference type="SUPFAM" id="SSF52021">
    <property type="entry name" value="Carbamoyl phosphate synthetase, small subunit N-terminal domain"/>
    <property type="match status" value="1"/>
</dbReference>
<dbReference type="OrthoDB" id="9804328at2"/>
<evidence type="ECO:0000256" key="2">
    <source>
        <dbReference type="ARBA" id="ARBA00005077"/>
    </source>
</evidence>
<dbReference type="EMBL" id="FUYH01000002">
    <property type="protein sequence ID" value="SKA78353.1"/>
    <property type="molecule type" value="Genomic_DNA"/>
</dbReference>
<dbReference type="GO" id="GO:0044205">
    <property type="term" value="P:'de novo' UMP biosynthetic process"/>
    <property type="evidence" value="ECO:0007669"/>
    <property type="project" value="UniProtKB-UniRule"/>
</dbReference>
<dbReference type="UniPathway" id="UPA00068">
    <property type="reaction ID" value="UER00171"/>
</dbReference>
<dbReference type="GO" id="GO:0004088">
    <property type="term" value="F:carbamoyl-phosphate synthase (glutamine-hydrolyzing) activity"/>
    <property type="evidence" value="ECO:0007669"/>
    <property type="project" value="UniProtKB-UniRule"/>
</dbReference>
<keyword evidence="7 11" id="KW-0315">Glutamine amidotransferase</keyword>
<comment type="similarity">
    <text evidence="3 11">Belongs to the CarA family.</text>
</comment>
<feature type="binding site" evidence="11">
    <location>
        <position position="307"/>
    </location>
    <ligand>
        <name>L-glutamine</name>
        <dbReference type="ChEBI" id="CHEBI:58359"/>
    </ligand>
</feature>
<dbReference type="STRING" id="1147123.SAMN05443428_102118"/>
<dbReference type="Gene3D" id="3.40.50.880">
    <property type="match status" value="1"/>
</dbReference>
<dbReference type="PANTHER" id="PTHR43418:SF7">
    <property type="entry name" value="CARBAMOYL-PHOSPHATE SYNTHASE SMALL CHAIN"/>
    <property type="match status" value="1"/>
</dbReference>
<sequence length="374" mass="41640">MEAILYLEDGTYYKGKGFGHVGTSFGELVFNTSMTGYQEILTDPSYAGQVIALTYPLIGNYGVNEKFSESYKSFSRGLVVKSISNTPSNYMSMQGIDDMLKSMEVVGIYDVDTRSITRKIRNSGSLKCIISSKAQSKESLLEELSKILNQKYERLDEYFKDIKGEKEDFMKNAGTKSVYKIEGKGKKVAVLDFGVKKNILRNLSERGCGITVFPYSSSADDILSIKPDGVLLSNGPGDPKCAVEAIETVKNLIGKTPIFGICMGHQILSLAFGADTYKLKYGHRGGNHGVKDLYKDRCYITSQNHGFAVDEKSLKDTELLITHINLNDGTVEGLKHKYYPIFSVQFHPEGAPGPKDSEYLFDEFMYLMEEGKNE</sequence>
<feature type="active site" evidence="11">
    <location>
        <position position="347"/>
    </location>
</feature>
<evidence type="ECO:0000256" key="5">
    <source>
        <dbReference type="ARBA" id="ARBA00022741"/>
    </source>
</evidence>
<evidence type="ECO:0000256" key="8">
    <source>
        <dbReference type="ARBA" id="ARBA00022975"/>
    </source>
</evidence>
<name>A0A1T4WLZ1_9CLOT</name>
<evidence type="ECO:0000256" key="6">
    <source>
        <dbReference type="ARBA" id="ARBA00022840"/>
    </source>
</evidence>
<dbReference type="GO" id="GO:0006207">
    <property type="term" value="P:'de novo' pyrimidine nucleobase biosynthetic process"/>
    <property type="evidence" value="ECO:0007669"/>
    <property type="project" value="InterPro"/>
</dbReference>
<dbReference type="GO" id="GO:0004359">
    <property type="term" value="F:glutaminase activity"/>
    <property type="evidence" value="ECO:0007669"/>
    <property type="project" value="RHEA"/>
</dbReference>
<keyword evidence="8 11" id="KW-0665">Pyrimidine biosynthesis</keyword>
<dbReference type="GO" id="GO:0005524">
    <property type="term" value="F:ATP binding"/>
    <property type="evidence" value="ECO:0007669"/>
    <property type="project" value="UniProtKB-UniRule"/>
</dbReference>
<comment type="catalytic activity">
    <reaction evidence="10 11">
        <text>L-glutamine + H2O = L-glutamate + NH4(+)</text>
        <dbReference type="Rhea" id="RHEA:15889"/>
        <dbReference type="ChEBI" id="CHEBI:15377"/>
        <dbReference type="ChEBI" id="CHEBI:28938"/>
        <dbReference type="ChEBI" id="CHEBI:29985"/>
        <dbReference type="ChEBI" id="CHEBI:58359"/>
    </reaction>
</comment>
<dbReference type="Gene3D" id="3.50.30.20">
    <property type="entry name" value="Carbamoyl-phosphate synthase small subunit, N-terminal domain"/>
    <property type="match status" value="1"/>
</dbReference>
<evidence type="ECO:0000256" key="11">
    <source>
        <dbReference type="HAMAP-Rule" id="MF_01209"/>
    </source>
</evidence>
<dbReference type="PANTHER" id="PTHR43418">
    <property type="entry name" value="MULTIFUNCTIONAL TRYPTOPHAN BIOSYNTHESIS PROTEIN-RELATED"/>
    <property type="match status" value="1"/>
</dbReference>
<dbReference type="InterPro" id="IPR002474">
    <property type="entry name" value="CarbamoylP_synth_ssu_N"/>
</dbReference>
<protein>
    <recommendedName>
        <fullName evidence="11">Carbamoyl phosphate synthase small chain</fullName>
        <ecNumber evidence="11">6.3.5.5</ecNumber>
    </recommendedName>
    <alternativeName>
        <fullName evidence="11">Carbamoyl phosphate synthetase glutamine chain</fullName>
    </alternativeName>
</protein>
<dbReference type="InterPro" id="IPR017926">
    <property type="entry name" value="GATASE"/>
</dbReference>
<dbReference type="RefSeq" id="WP_078695419.1">
    <property type="nucleotide sequence ID" value="NZ_FUYH01000002.1"/>
</dbReference>
<reference evidence="14" key="1">
    <citation type="submission" date="2017-02" db="EMBL/GenBank/DDBJ databases">
        <authorList>
            <person name="Varghese N."/>
            <person name="Submissions S."/>
        </authorList>
    </citation>
    <scope>NUCLEOTIDE SEQUENCE [LARGE SCALE GENOMIC DNA]</scope>
    <source>
        <strain evidence="14">USBA 833</strain>
    </source>
</reference>
<dbReference type="EC" id="6.3.5.5" evidence="11"/>
<feature type="active site" description="Nucleophile" evidence="11">
    <location>
        <position position="262"/>
    </location>
</feature>
<organism evidence="13 14">
    <name type="scientific">Caloramator quimbayensis</name>
    <dbReference type="NCBI Taxonomy" id="1147123"/>
    <lineage>
        <taxon>Bacteria</taxon>
        <taxon>Bacillati</taxon>
        <taxon>Bacillota</taxon>
        <taxon>Clostridia</taxon>
        <taxon>Eubacteriales</taxon>
        <taxon>Clostridiaceae</taxon>
        <taxon>Caloramator</taxon>
    </lineage>
</organism>
<evidence type="ECO:0000256" key="4">
    <source>
        <dbReference type="ARBA" id="ARBA00022598"/>
    </source>
</evidence>
<dbReference type="NCBIfam" id="TIGR01368">
    <property type="entry name" value="CPSaseIIsmall"/>
    <property type="match status" value="1"/>
</dbReference>
<comment type="pathway">
    <text evidence="1 11">Pyrimidine metabolism; UMP biosynthesis via de novo pathway; (S)-dihydroorotate from bicarbonate: step 1/3.</text>
</comment>
<dbReference type="Pfam" id="PF00988">
    <property type="entry name" value="CPSase_sm_chain"/>
    <property type="match status" value="1"/>
</dbReference>